<dbReference type="EMBL" id="CAAALY010013472">
    <property type="protein sequence ID" value="VEL11997.1"/>
    <property type="molecule type" value="Genomic_DNA"/>
</dbReference>
<organism evidence="1 2">
    <name type="scientific">Protopolystoma xenopodis</name>
    <dbReference type="NCBI Taxonomy" id="117903"/>
    <lineage>
        <taxon>Eukaryota</taxon>
        <taxon>Metazoa</taxon>
        <taxon>Spiralia</taxon>
        <taxon>Lophotrochozoa</taxon>
        <taxon>Platyhelminthes</taxon>
        <taxon>Monogenea</taxon>
        <taxon>Polyopisthocotylea</taxon>
        <taxon>Polystomatidea</taxon>
        <taxon>Polystomatidae</taxon>
        <taxon>Protopolystoma</taxon>
    </lineage>
</organism>
<reference evidence="1" key="1">
    <citation type="submission" date="2018-11" db="EMBL/GenBank/DDBJ databases">
        <authorList>
            <consortium name="Pathogen Informatics"/>
        </authorList>
    </citation>
    <scope>NUCLEOTIDE SEQUENCE</scope>
</reference>
<gene>
    <name evidence="1" type="ORF">PXEA_LOCUS5437</name>
</gene>
<keyword evidence="2" id="KW-1185">Reference proteome</keyword>
<sequence length="121" mass="13168">MLVCKSPRQKGRCIRLGLNGALLTPSASSARLPRALVCPFCTGRPTLLYKTCCPVRHLAVPSSTVLLHTHSARLRPERVRGTRCLGCCFDRSRPASRSVRLEDDVRRGVVSGAAFSLVSHA</sequence>
<protein>
    <submittedName>
        <fullName evidence="1">Uncharacterized protein</fullName>
    </submittedName>
</protein>
<dbReference type="AlphaFoldDB" id="A0A448WHU5"/>
<comment type="caution">
    <text evidence="1">The sequence shown here is derived from an EMBL/GenBank/DDBJ whole genome shotgun (WGS) entry which is preliminary data.</text>
</comment>
<evidence type="ECO:0000313" key="1">
    <source>
        <dbReference type="EMBL" id="VEL11997.1"/>
    </source>
</evidence>
<accession>A0A448WHU5</accession>
<proteinExistence type="predicted"/>
<name>A0A448WHU5_9PLAT</name>
<dbReference type="Proteomes" id="UP000784294">
    <property type="component" value="Unassembled WGS sequence"/>
</dbReference>
<evidence type="ECO:0000313" key="2">
    <source>
        <dbReference type="Proteomes" id="UP000784294"/>
    </source>
</evidence>